<feature type="domain" description="Bacterial Ig-like" evidence="2">
    <location>
        <begin position="297"/>
        <end position="394"/>
    </location>
</feature>
<protein>
    <submittedName>
        <fullName evidence="3">Ig-like domain-containing protein</fullName>
    </submittedName>
</protein>
<feature type="transmembrane region" description="Helical" evidence="1">
    <location>
        <begin position="1353"/>
        <end position="1372"/>
    </location>
</feature>
<keyword evidence="1" id="KW-0812">Transmembrane</keyword>
<dbReference type="PANTHER" id="PTHR34677:SF3">
    <property type="entry name" value="BACTERIAL IG-LIKE DOMAIN-CONTAINING PROTEIN"/>
    <property type="match status" value="1"/>
</dbReference>
<dbReference type="InterPro" id="IPR044048">
    <property type="entry name" value="Big_12"/>
</dbReference>
<reference evidence="3" key="1">
    <citation type="submission" date="2022-09" db="EMBL/GenBank/DDBJ databases">
        <title>Tahibacter sp. nov., isolated from a fresh water.</title>
        <authorList>
            <person name="Baek J.H."/>
            <person name="Lee J.K."/>
            <person name="Kim J.M."/>
            <person name="Jeon C.O."/>
        </authorList>
    </citation>
    <scope>NUCLEOTIDE SEQUENCE</scope>
    <source>
        <strain evidence="3">W38</strain>
    </source>
</reference>
<keyword evidence="1" id="KW-0472">Membrane</keyword>
<feature type="domain" description="Bacterial Ig-like" evidence="2">
    <location>
        <begin position="1236"/>
        <end position="1336"/>
    </location>
</feature>
<evidence type="ECO:0000313" key="4">
    <source>
        <dbReference type="Proteomes" id="UP001064632"/>
    </source>
</evidence>
<dbReference type="PANTHER" id="PTHR34677">
    <property type="match status" value="1"/>
</dbReference>
<dbReference type="RefSeq" id="WP_261697526.1">
    <property type="nucleotide sequence ID" value="NZ_CP104694.1"/>
</dbReference>
<keyword evidence="4" id="KW-1185">Reference proteome</keyword>
<evidence type="ECO:0000259" key="2">
    <source>
        <dbReference type="Pfam" id="PF19078"/>
    </source>
</evidence>
<name>A0ABY6BKP0_9GAMM</name>
<organism evidence="3 4">
    <name type="scientific">Tahibacter amnicola</name>
    <dbReference type="NCBI Taxonomy" id="2976241"/>
    <lineage>
        <taxon>Bacteria</taxon>
        <taxon>Pseudomonadati</taxon>
        <taxon>Pseudomonadota</taxon>
        <taxon>Gammaproteobacteria</taxon>
        <taxon>Lysobacterales</taxon>
        <taxon>Rhodanobacteraceae</taxon>
        <taxon>Tahibacter</taxon>
    </lineage>
</organism>
<evidence type="ECO:0000313" key="3">
    <source>
        <dbReference type="EMBL" id="UXI70579.1"/>
    </source>
</evidence>
<gene>
    <name evidence="3" type="ORF">N4264_13335</name>
</gene>
<sequence>MQGTTLEQPPSQPNGSAFNASMSVGAVSAGTPLADGASIDVRILLGVQQQGTFRFAVVPEALPEAGISGGSLMVYGCTNGCPLVISSVRANPSPTTSATANYTVTFSEAVTGVDAADFTLTTTGLTGASVGTVTGSGTTYNVTVNTGTGLGTLRLNVIDNDTIVAGAVPLGGTGIAGSAGSGDFTTGEVYNVNRNGPTVTINQAGGQADPTGSSPINFTVVFSAAVADFATGDVTLGGTAGATTALVTGSGTTYNVAVSGMTADGTVTATIAEGVATDGSSNPNLASTSTDNSVTWDGTAPTVTINQAGGQLDPINTSPINFTVIFSEPVADFATGDVTLGGTAGATTATVSGSGTTYNVAVSGMTGPGTVTASLASGVANDSAGNDNAASTSTDNSVLYDATPPTVTINQAAGQADPTNAGTINFTVVFDEAVSGFDSSDITLGGSAGATTAVVSGAGPTYNVAVSGMTTDGTVTATVNASAATDVAGNASAASTSTDNSVTYDTTAPTVTINQAGGQVDPTGASPINFTVIFSEPVADFATGDVTLGGTAGATTATVSGSGTTYNVAVSGMTGNGTVTATLAAGVATDAAGNTSGASTSSDNSVTYDATAPTVTINQAAGQVDPTNSSPINFTVIFSEAVADFTSGDVTLGGTAGATTATVTGSGTTYNVAVSGMTGDGTVIASLGAGVATDSSGNASTASTSSDNTVTYDASVPTVTIDQAAGQVDPTSTSPINFTVIFSESVADFATGDVTLGGTAGATTATVTGSGTTYNVAVSGMTGNGTVTATLAAGVATDAGGNASAASTSSDNSVTYDASAPSVTINQAAGQVDPTGTSPINFTVVFSEPVADFATGDVTLGGTAGATTATVTGSGTTYNVAVSGMTSDGTVTATLAAGVATDAGGNASTASTSSDNTVTYDASVPSVTINQAAGQVDPTGTSPINFTVIFSEPVADFATGDVTLGGTAGATTATVTGSGTTYNVAVSGMTGNGTVTATLLAGVATDAGGNASAASTSTDNSVTYDATPPTVTIEQAAGQADPTAASPINFTVVFNEPVTTFATGDVTLGGTAGATTATVTGSGTTYNVAVSGMSGAGTVTASIAPGVAADDAGNGNLASTSADNTVTFDAAGPGVTIDQAVGQVDPTNASPILFTVVFSEPVADFATGDVTLGGTAGATTAAVSGSGTTYTVSVSGMTASGTVIATIAAGVATDATANANLASTSTDNTVTYTVPDTTAPTVVVSQAPGQTDPAPTSPVNFTVTFSEPVTGFDSGDIILGGTAGATTAVITGGPTVYNVAVSGMTANGTITVTIAAGGVTDGSGNTNTGSTSTDNTVIFVGAGSAEPIALPALSWPMLLLMGVVLAVVAGVTRRRQDLRR</sequence>
<feature type="domain" description="Bacterial Ig-like" evidence="2">
    <location>
        <begin position="505"/>
        <end position="605"/>
    </location>
</feature>
<keyword evidence="1" id="KW-1133">Transmembrane helix</keyword>
<dbReference type="EMBL" id="CP104694">
    <property type="protein sequence ID" value="UXI70579.1"/>
    <property type="molecule type" value="Genomic_DNA"/>
</dbReference>
<evidence type="ECO:0000256" key="1">
    <source>
        <dbReference type="SAM" id="Phobius"/>
    </source>
</evidence>
<dbReference type="Pfam" id="PF19078">
    <property type="entry name" value="Big_12"/>
    <property type="match status" value="3"/>
</dbReference>
<proteinExistence type="predicted"/>
<accession>A0ABY6BKP0</accession>
<dbReference type="Proteomes" id="UP001064632">
    <property type="component" value="Chromosome"/>
</dbReference>